<feature type="region of interest" description="Disordered" evidence="1">
    <location>
        <begin position="27"/>
        <end position="49"/>
    </location>
</feature>
<dbReference type="Proteomes" id="UP000754883">
    <property type="component" value="Unassembled WGS sequence"/>
</dbReference>
<name>A0A9N9XY31_9HYPO</name>
<evidence type="ECO:0000313" key="3">
    <source>
        <dbReference type="EMBL" id="CAG9980399.1"/>
    </source>
</evidence>
<evidence type="ECO:0000256" key="2">
    <source>
        <dbReference type="SAM" id="SignalP"/>
    </source>
</evidence>
<protein>
    <recommendedName>
        <fullName evidence="5">Secreted protein</fullName>
    </recommendedName>
</protein>
<dbReference type="EMBL" id="CABFNO020001317">
    <property type="protein sequence ID" value="CAG9980399.1"/>
    <property type="molecule type" value="Genomic_DNA"/>
</dbReference>
<sequence>MMVVSRLLIPLIPRLLPLSWWRPEVEARADDPEQEEEAEDRANDDARDGAAAEMGAVHAAVVIGCDDGHCGRHWDW</sequence>
<feature type="non-terminal residue" evidence="3">
    <location>
        <position position="76"/>
    </location>
</feature>
<dbReference type="AlphaFoldDB" id="A0A9N9XY31"/>
<evidence type="ECO:0008006" key="5">
    <source>
        <dbReference type="Google" id="ProtNLM"/>
    </source>
</evidence>
<evidence type="ECO:0000313" key="4">
    <source>
        <dbReference type="Proteomes" id="UP000754883"/>
    </source>
</evidence>
<gene>
    <name evidence="3" type="ORF">CBYS24578_00007363</name>
</gene>
<proteinExistence type="predicted"/>
<accession>A0A9N9XY31</accession>
<comment type="caution">
    <text evidence="3">The sequence shown here is derived from an EMBL/GenBank/DDBJ whole genome shotgun (WGS) entry which is preliminary data.</text>
</comment>
<organism evidence="3 4">
    <name type="scientific">Clonostachys byssicola</name>
    <dbReference type="NCBI Taxonomy" id="160290"/>
    <lineage>
        <taxon>Eukaryota</taxon>
        <taxon>Fungi</taxon>
        <taxon>Dikarya</taxon>
        <taxon>Ascomycota</taxon>
        <taxon>Pezizomycotina</taxon>
        <taxon>Sordariomycetes</taxon>
        <taxon>Hypocreomycetidae</taxon>
        <taxon>Hypocreales</taxon>
        <taxon>Bionectriaceae</taxon>
        <taxon>Clonostachys</taxon>
    </lineage>
</organism>
<reference evidence="3 4" key="2">
    <citation type="submission" date="2021-10" db="EMBL/GenBank/DDBJ databases">
        <authorList>
            <person name="Piombo E."/>
        </authorList>
    </citation>
    <scope>NUCLEOTIDE SEQUENCE [LARGE SCALE GENOMIC DNA]</scope>
</reference>
<feature type="compositionally biased region" description="Basic and acidic residues" evidence="1">
    <location>
        <begin position="40"/>
        <end position="49"/>
    </location>
</feature>
<feature type="chain" id="PRO_5040441323" description="Secreted protein" evidence="2">
    <location>
        <begin position="28"/>
        <end position="76"/>
    </location>
</feature>
<evidence type="ECO:0000256" key="1">
    <source>
        <dbReference type="SAM" id="MobiDB-lite"/>
    </source>
</evidence>
<feature type="signal peptide" evidence="2">
    <location>
        <begin position="1"/>
        <end position="27"/>
    </location>
</feature>
<reference evidence="4" key="1">
    <citation type="submission" date="2019-06" db="EMBL/GenBank/DDBJ databases">
        <authorList>
            <person name="Broberg M."/>
        </authorList>
    </citation>
    <scope>NUCLEOTIDE SEQUENCE [LARGE SCALE GENOMIC DNA]</scope>
</reference>
<keyword evidence="4" id="KW-1185">Reference proteome</keyword>
<keyword evidence="2" id="KW-0732">Signal</keyword>